<evidence type="ECO:0000313" key="2">
    <source>
        <dbReference type="Proteomes" id="UP000241769"/>
    </source>
</evidence>
<accession>A0A2P6MWA8</accession>
<gene>
    <name evidence="1" type="ORF">PROFUN_01717</name>
</gene>
<dbReference type="OrthoDB" id="244495at2759"/>
<dbReference type="InParanoid" id="A0A2P6MWA8"/>
<dbReference type="AlphaFoldDB" id="A0A2P6MWA8"/>
<proteinExistence type="predicted"/>
<evidence type="ECO:0000313" key="1">
    <source>
        <dbReference type="EMBL" id="PRP76001.1"/>
    </source>
</evidence>
<dbReference type="EMBL" id="MDYQ01000353">
    <property type="protein sequence ID" value="PRP76001.1"/>
    <property type="molecule type" value="Genomic_DNA"/>
</dbReference>
<comment type="caution">
    <text evidence="1">The sequence shown here is derived from an EMBL/GenBank/DDBJ whole genome shotgun (WGS) entry which is preliminary data.</text>
</comment>
<protein>
    <submittedName>
        <fullName evidence="1">Cyclin-P3-1-like</fullName>
    </submittedName>
</protein>
<keyword evidence="2" id="KW-1185">Reference proteome</keyword>
<organism evidence="1 2">
    <name type="scientific">Planoprotostelium fungivorum</name>
    <dbReference type="NCBI Taxonomy" id="1890364"/>
    <lineage>
        <taxon>Eukaryota</taxon>
        <taxon>Amoebozoa</taxon>
        <taxon>Evosea</taxon>
        <taxon>Variosea</taxon>
        <taxon>Cavosteliida</taxon>
        <taxon>Cavosteliaceae</taxon>
        <taxon>Planoprotostelium</taxon>
    </lineage>
</organism>
<reference evidence="1 2" key="1">
    <citation type="journal article" date="2018" name="Genome Biol. Evol.">
        <title>Multiple Roots of Fruiting Body Formation in Amoebozoa.</title>
        <authorList>
            <person name="Hillmann F."/>
            <person name="Forbes G."/>
            <person name="Novohradska S."/>
            <person name="Ferling I."/>
            <person name="Riege K."/>
            <person name="Groth M."/>
            <person name="Westermann M."/>
            <person name="Marz M."/>
            <person name="Spaller T."/>
            <person name="Winckler T."/>
            <person name="Schaap P."/>
            <person name="Glockner G."/>
        </authorList>
    </citation>
    <scope>NUCLEOTIDE SEQUENCE [LARGE SCALE GENOMIC DNA]</scope>
    <source>
        <strain evidence="1 2">Jena</strain>
    </source>
</reference>
<dbReference type="Proteomes" id="UP000241769">
    <property type="component" value="Unassembled WGS sequence"/>
</dbReference>
<sequence length="272" mass="31840">MFPDTYSRLRPIRLGTKKLMSRIQNHSQPSVHPLPHVWAVSTVGGVSRFQWIFSSYNHPMYRQFGDRSGSFHFLDLSCFGSHEMEFAWLAMTGRILSRASTRKVTAFHFAVHPARMDPNTNQLEISMKNLTVSNEWPRTLYLQETLNSYIKKNEVSISFAETEEFIDMIKDMVHISKHSFSNSFLIPVIIYCDRFIEKVGRIARKGVLAMLFTSTFLTLKFWIDEGVSLYRTARYLKIRQSVMVRVEAQFLKKIEFRLFICPADIRRHTQIL</sequence>
<dbReference type="Gene3D" id="1.10.472.10">
    <property type="entry name" value="Cyclin-like"/>
    <property type="match status" value="1"/>
</dbReference>
<name>A0A2P6MWA8_9EUKA</name>